<evidence type="ECO:0000259" key="1">
    <source>
        <dbReference type="PROSITE" id="PS50206"/>
    </source>
</evidence>
<evidence type="ECO:0000313" key="2">
    <source>
        <dbReference type="EMBL" id="WEL19698.1"/>
    </source>
</evidence>
<name>A0ABY8CEQ4_9ARCH</name>
<dbReference type="PROSITE" id="PS50206">
    <property type="entry name" value="RHODANESE_3"/>
    <property type="match status" value="1"/>
</dbReference>
<evidence type="ECO:0000313" key="3">
    <source>
        <dbReference type="Proteomes" id="UP001218034"/>
    </source>
</evidence>
<dbReference type="SMART" id="SM00450">
    <property type="entry name" value="RHOD"/>
    <property type="match status" value="1"/>
</dbReference>
<dbReference type="InterPro" id="IPR001763">
    <property type="entry name" value="Rhodanese-like_dom"/>
</dbReference>
<dbReference type="GeneID" id="90590121"/>
<accession>A0ABY8CEQ4</accession>
<dbReference type="Pfam" id="PF00581">
    <property type="entry name" value="Rhodanese"/>
    <property type="match status" value="1"/>
</dbReference>
<dbReference type="RefSeq" id="WP_347721531.1">
    <property type="nucleotide sequence ID" value="NZ_CP104395.1"/>
</dbReference>
<dbReference type="InterPro" id="IPR036873">
    <property type="entry name" value="Rhodanese-like_dom_sf"/>
</dbReference>
<protein>
    <submittedName>
        <fullName evidence="2">Rhodanese-related sulfurtransferase</fullName>
    </submittedName>
</protein>
<sequence length="108" mass="12076">MTDTITTTELENRIEGKCVIIDVLAKDHFREAHLPGAINIPLEKIGKTALERFDKDQELVVYCKDRECSASPKAAEKLEKLGFNQVKDYEPGLEGWKKAGNQVSSSEP</sequence>
<dbReference type="InterPro" id="IPR001307">
    <property type="entry name" value="Thiosulphate_STrfase_CS"/>
</dbReference>
<dbReference type="PANTHER" id="PTHR43031:SF1">
    <property type="entry name" value="PYRIDINE NUCLEOTIDE-DISULPHIDE OXIDOREDUCTASE"/>
    <property type="match status" value="1"/>
</dbReference>
<dbReference type="CDD" id="cd00158">
    <property type="entry name" value="RHOD"/>
    <property type="match status" value="1"/>
</dbReference>
<proteinExistence type="predicted"/>
<dbReference type="PROSITE" id="PS00380">
    <property type="entry name" value="RHODANESE_1"/>
    <property type="match status" value="1"/>
</dbReference>
<dbReference type="Gene3D" id="3.40.250.10">
    <property type="entry name" value="Rhodanese-like domain"/>
    <property type="match status" value="1"/>
</dbReference>
<dbReference type="Proteomes" id="UP001218034">
    <property type="component" value="Chromosome"/>
</dbReference>
<dbReference type="EMBL" id="CP104395">
    <property type="protein sequence ID" value="WEL19698.1"/>
    <property type="molecule type" value="Genomic_DNA"/>
</dbReference>
<keyword evidence="3" id="KW-1185">Reference proteome</keyword>
<organism evidence="2 3">
    <name type="scientific">Candidatus Nanohalococcus occultus</name>
    <dbReference type="NCBI Taxonomy" id="2978047"/>
    <lineage>
        <taxon>Archaea</taxon>
        <taxon>Candidatus Nanohalarchaeota</taxon>
        <taxon>Candidatus Nanohalarchaeota incertae sedis</taxon>
        <taxon>Candidatus Nanohalococcus</taxon>
    </lineage>
</organism>
<dbReference type="InterPro" id="IPR050229">
    <property type="entry name" value="GlpE_sulfurtransferase"/>
</dbReference>
<gene>
    <name evidence="2" type="primary">pspE2</name>
    <name evidence="2" type="ORF">SVXNc_0684</name>
</gene>
<dbReference type="PANTHER" id="PTHR43031">
    <property type="entry name" value="FAD-DEPENDENT OXIDOREDUCTASE"/>
    <property type="match status" value="1"/>
</dbReference>
<feature type="domain" description="Rhodanese" evidence="1">
    <location>
        <begin position="14"/>
        <end position="105"/>
    </location>
</feature>
<reference evidence="2 3" key="1">
    <citation type="submission" date="2022-09" db="EMBL/GenBank/DDBJ databases">
        <title>Xylan utilization by haloarchaea-nanohaloarchaea associations.</title>
        <authorList>
            <person name="Yakimov M."/>
        </authorList>
    </citation>
    <scope>NUCLEOTIDE SEQUENCE [LARGE SCALE GENOMIC DNA]</scope>
    <source>
        <strain evidence="2 3">SVXNc</strain>
    </source>
</reference>
<dbReference type="SUPFAM" id="SSF52821">
    <property type="entry name" value="Rhodanese/Cell cycle control phosphatase"/>
    <property type="match status" value="1"/>
</dbReference>